<dbReference type="EMBL" id="CABDUW010000642">
    <property type="protein sequence ID" value="VTJ72804.1"/>
    <property type="molecule type" value="Genomic_DNA"/>
</dbReference>
<organism evidence="3 4">
    <name type="scientific">Marmota monax</name>
    <name type="common">Woodchuck</name>
    <dbReference type="NCBI Taxonomy" id="9995"/>
    <lineage>
        <taxon>Eukaryota</taxon>
        <taxon>Metazoa</taxon>
        <taxon>Chordata</taxon>
        <taxon>Craniata</taxon>
        <taxon>Vertebrata</taxon>
        <taxon>Euteleostomi</taxon>
        <taxon>Mammalia</taxon>
        <taxon>Eutheria</taxon>
        <taxon>Euarchontoglires</taxon>
        <taxon>Glires</taxon>
        <taxon>Rodentia</taxon>
        <taxon>Sciuromorpha</taxon>
        <taxon>Sciuridae</taxon>
        <taxon>Xerinae</taxon>
        <taxon>Marmotini</taxon>
        <taxon>Marmota</taxon>
    </lineage>
</organism>
<keyword evidence="4" id="KW-1185">Reference proteome</keyword>
<proteinExistence type="predicted"/>
<accession>A0A5E4BTB0</accession>
<evidence type="ECO:0000256" key="1">
    <source>
        <dbReference type="SAM" id="MobiDB-lite"/>
    </source>
</evidence>
<evidence type="ECO:0000256" key="2">
    <source>
        <dbReference type="SAM" id="SignalP"/>
    </source>
</evidence>
<evidence type="ECO:0008006" key="5">
    <source>
        <dbReference type="Google" id="ProtNLM"/>
    </source>
</evidence>
<evidence type="ECO:0000313" key="4">
    <source>
        <dbReference type="Proteomes" id="UP000335636"/>
    </source>
</evidence>
<gene>
    <name evidence="3" type="ORF">MONAX_5E015325</name>
</gene>
<feature type="region of interest" description="Disordered" evidence="1">
    <location>
        <begin position="62"/>
        <end position="84"/>
    </location>
</feature>
<evidence type="ECO:0000313" key="3">
    <source>
        <dbReference type="EMBL" id="VTJ72804.1"/>
    </source>
</evidence>
<comment type="caution">
    <text evidence="3">The sequence shown here is derived from an EMBL/GenBank/DDBJ whole genome shotgun (WGS) entry which is preliminary data.</text>
</comment>
<keyword evidence="2" id="KW-0732">Signal</keyword>
<feature type="signal peptide" evidence="2">
    <location>
        <begin position="1"/>
        <end position="21"/>
    </location>
</feature>
<dbReference type="AlphaFoldDB" id="A0A5E4BTB0"/>
<dbReference type="Proteomes" id="UP000335636">
    <property type="component" value="Unassembled WGS sequence"/>
</dbReference>
<feature type="chain" id="PRO_5023041283" description="Secreted protein" evidence="2">
    <location>
        <begin position="22"/>
        <end position="92"/>
    </location>
</feature>
<name>A0A5E4BTB0_MARMO</name>
<reference evidence="3" key="1">
    <citation type="submission" date="2019-04" db="EMBL/GenBank/DDBJ databases">
        <authorList>
            <person name="Alioto T."/>
            <person name="Alioto T."/>
        </authorList>
    </citation>
    <scope>NUCLEOTIDE SEQUENCE [LARGE SCALE GENOMIC DNA]</scope>
</reference>
<protein>
    <recommendedName>
        <fullName evidence="5">Secreted protein</fullName>
    </recommendedName>
</protein>
<sequence>MFLVFIVIVLGCIRLLPSARPDWVKSCGADASGRRFQRPDQAHWSPAQGSLVRWTQLTIPSPKRSLPVQEPPAKAKSLKMSSNNDQVVIPML</sequence>